<gene>
    <name evidence="1" type="ORF">MU1_12250</name>
</gene>
<evidence type="ECO:0000313" key="2">
    <source>
        <dbReference type="Proteomes" id="UP001157114"/>
    </source>
</evidence>
<dbReference type="PROSITE" id="PS51257">
    <property type="entry name" value="PROKAR_LIPOPROTEIN"/>
    <property type="match status" value="1"/>
</dbReference>
<dbReference type="Proteomes" id="UP001157114">
    <property type="component" value="Unassembled WGS sequence"/>
</dbReference>
<accession>A0ABQ6GC53</accession>
<proteinExistence type="predicted"/>
<keyword evidence="2" id="KW-1185">Reference proteome</keyword>
<dbReference type="RefSeq" id="WP_284237601.1">
    <property type="nucleotide sequence ID" value="NZ_BSSQ01000005.1"/>
</dbReference>
<reference evidence="1 2" key="1">
    <citation type="submission" date="2023-03" db="EMBL/GenBank/DDBJ databases">
        <title>Draft genome sequence of the bacteria which degrade cell wall of Tricholomamatutake.</title>
        <authorList>
            <person name="Konishi Y."/>
            <person name="Fukuta Y."/>
            <person name="Shirasaka N."/>
        </authorList>
    </citation>
    <scope>NUCLEOTIDE SEQUENCE [LARGE SCALE GENOMIC DNA]</scope>
    <source>
        <strain evidence="2">mu1</strain>
    </source>
</reference>
<sequence>MRLFLVLISVMFLVVGCQSKQQINKEKLVILKRLGVENKYVNYKEITEKGTVLKIKALFKKEG</sequence>
<protein>
    <recommendedName>
        <fullName evidence="3">Lipoprotein</fullName>
    </recommendedName>
</protein>
<evidence type="ECO:0008006" key="3">
    <source>
        <dbReference type="Google" id="ProtNLM"/>
    </source>
</evidence>
<dbReference type="EMBL" id="BSSQ01000005">
    <property type="protein sequence ID" value="GLX66881.1"/>
    <property type="molecule type" value="Genomic_DNA"/>
</dbReference>
<evidence type="ECO:0000313" key="1">
    <source>
        <dbReference type="EMBL" id="GLX66881.1"/>
    </source>
</evidence>
<comment type="caution">
    <text evidence="1">The sequence shown here is derived from an EMBL/GenBank/DDBJ whole genome shotgun (WGS) entry which is preliminary data.</text>
</comment>
<organism evidence="1 2">
    <name type="scientific">Paenibacillus glycanilyticus</name>
    <dbReference type="NCBI Taxonomy" id="126569"/>
    <lineage>
        <taxon>Bacteria</taxon>
        <taxon>Bacillati</taxon>
        <taxon>Bacillota</taxon>
        <taxon>Bacilli</taxon>
        <taxon>Bacillales</taxon>
        <taxon>Paenibacillaceae</taxon>
        <taxon>Paenibacillus</taxon>
    </lineage>
</organism>
<name>A0ABQ6GC53_9BACL</name>